<dbReference type="InterPro" id="IPR030122">
    <property type="entry name" value="FCHo2_F-BAR"/>
</dbReference>
<dbReference type="InterPro" id="IPR036168">
    <property type="entry name" value="AP2_Mu_C_sf"/>
</dbReference>
<comment type="similarity">
    <text evidence="2">Belongs to the FCHO family.</text>
</comment>
<dbReference type="InterPro" id="IPR027267">
    <property type="entry name" value="AH/BAR_dom_sf"/>
</dbReference>
<dbReference type="CTD" id="115548"/>
<evidence type="ECO:0000256" key="1">
    <source>
        <dbReference type="ARBA" id="ARBA00004283"/>
    </source>
</evidence>
<feature type="domain" description="F-BAR" evidence="13">
    <location>
        <begin position="4"/>
        <end position="250"/>
    </location>
</feature>
<evidence type="ECO:0000259" key="13">
    <source>
        <dbReference type="PROSITE" id="PS51741"/>
    </source>
</evidence>
<dbReference type="Ensembl" id="ENSLBET00000029572.1">
    <property type="protein sequence ID" value="ENSLBEP00000028231.1"/>
    <property type="gene ID" value="ENSLBEG00000021231.1"/>
</dbReference>
<feature type="compositionally biased region" description="Polar residues" evidence="11">
    <location>
        <begin position="406"/>
        <end position="427"/>
    </location>
</feature>
<proteinExistence type="inferred from homology"/>
<evidence type="ECO:0000256" key="8">
    <source>
        <dbReference type="ARBA" id="ARBA00023176"/>
    </source>
</evidence>
<dbReference type="GO" id="GO:0098793">
    <property type="term" value="C:presynapse"/>
    <property type="evidence" value="ECO:0007669"/>
    <property type="project" value="GOC"/>
</dbReference>
<dbReference type="AlphaFoldDB" id="A0A3Q3G539"/>
<protein>
    <recommendedName>
        <fullName evidence="3">F-BAR domain only protein 2</fullName>
    </recommendedName>
</protein>
<dbReference type="CDD" id="cd07673">
    <property type="entry name" value="F-BAR_FCHO2"/>
    <property type="match status" value="1"/>
</dbReference>
<evidence type="ECO:0000259" key="12">
    <source>
        <dbReference type="PROSITE" id="PS51072"/>
    </source>
</evidence>
<dbReference type="PANTHER" id="PTHR23065:SF8">
    <property type="entry name" value="F-BAR DOMAIN ONLY PROTEIN 2"/>
    <property type="match status" value="1"/>
</dbReference>
<dbReference type="GO" id="GO:0072583">
    <property type="term" value="P:clathrin-dependent endocytosis"/>
    <property type="evidence" value="ECO:0007669"/>
    <property type="project" value="TreeGrafter"/>
</dbReference>
<evidence type="ECO:0000313" key="15">
    <source>
        <dbReference type="Proteomes" id="UP000261660"/>
    </source>
</evidence>
<feature type="region of interest" description="Disordered" evidence="11">
    <location>
        <begin position="406"/>
        <end position="442"/>
    </location>
</feature>
<dbReference type="RefSeq" id="XP_065821308.1">
    <property type="nucleotide sequence ID" value="XM_065965236.1"/>
</dbReference>
<dbReference type="SUPFAM" id="SSF103657">
    <property type="entry name" value="BAR/IMD domain-like"/>
    <property type="match status" value="1"/>
</dbReference>
<dbReference type="InterPro" id="IPR028565">
    <property type="entry name" value="MHD"/>
</dbReference>
<dbReference type="GO" id="GO:0030136">
    <property type="term" value="C:clathrin-coated vesicle"/>
    <property type="evidence" value="ECO:0007669"/>
    <property type="project" value="TreeGrafter"/>
</dbReference>
<name>A0A3Q3G539_9LABR</name>
<keyword evidence="8" id="KW-0168">Coated pit</keyword>
<evidence type="ECO:0000256" key="4">
    <source>
        <dbReference type="ARBA" id="ARBA00022553"/>
    </source>
</evidence>
<keyword evidence="7" id="KW-0472">Membrane</keyword>
<dbReference type="GO" id="GO:0060028">
    <property type="term" value="P:convergent extension involved in axis elongation"/>
    <property type="evidence" value="ECO:0007669"/>
    <property type="project" value="UniProtKB-ARBA"/>
</dbReference>
<dbReference type="SMART" id="SM00055">
    <property type="entry name" value="FCH"/>
    <property type="match status" value="1"/>
</dbReference>
<evidence type="ECO:0000256" key="3">
    <source>
        <dbReference type="ARBA" id="ARBA00018998"/>
    </source>
</evidence>
<evidence type="ECO:0000256" key="11">
    <source>
        <dbReference type="SAM" id="MobiDB-lite"/>
    </source>
</evidence>
<sequence length="861" mass="94475">MITPYFLESFWGEKNNGFDVLYHNMKHGQISSKELTDFIRERSTIEEAYARSMTKLAKSAGNFSQLGTFAPVWDVFKSSTEKLASCHLELVRKLQELIKEVQKYVEEQAKAHKKTKEEVASTLEAVQNIQTTSQALQKSKEIYNAKTVEQERLRKEGATQRDVDKAGVKAKKATETYKSYVEKYATAKSEFEQKMAETAQKFQDIEENHILHMKEIIQSYSQSVEETHSQIGEVHTEFVRNIENTSVESLIQKLAESKGTGKERPGPIEFEECNAAIATEGAKPRRRKPFGIPGRRKDKDTDSTESTEVEAANTANGAPPGYYGSIDIQNANAPQVDAEGFCIRPELNENDAKENSFYSSSDSEDEDEPRKFHVEIKPVQPNNGTHQNRATIDELKASIGNIILSPSTSGQMRRNQSRITRVSTLSSKAKGPGDELAKPRVPTSYDLANNDLLSLDPFSPTLAGNSSLSASSSAVPLPNRPTTPLTAGALVPPPRPSSRPKLSSGKLTGINEIVRPFSPPKTSNASPPPNSAPLARAESSSSLSSNASLSAANTPTVEDDVFIAKLPTFEKRCETPAGTSRGPSPVTLASQDALPIAVAFTESVNAYFKGADPTKCIVKITGDMTLSFPMGIIKVFTTNPSPAVLTFKLKNTSRLEQILPNQQLLFSDPSQSDSNSKDFWFNMQALTSYLRKAADQSPSASYYNVDILKYQVQSDGIHSTPLNLAIYWKCTPSTSDLRVDYRYNPESMASPGPLTNIQVLVPVDGGVTSMQSLPNSLWNAEQNKCLWKLSDISEKSENEGAGSLRAKFELSNGPSNPSTLAVQFMNEGSTLSGVDMDLLGTGYRLSLNKKRFATGRYMADS</sequence>
<keyword evidence="5" id="KW-0254">Endocytosis</keyword>
<keyword evidence="4" id="KW-0597">Phosphoprotein</keyword>
<feature type="region of interest" description="Disordered" evidence="11">
    <location>
        <begin position="277"/>
        <end position="328"/>
    </location>
</feature>
<dbReference type="Pfam" id="PF10291">
    <property type="entry name" value="muHD"/>
    <property type="match status" value="1"/>
</dbReference>
<dbReference type="PROSITE" id="PS51741">
    <property type="entry name" value="F_BAR"/>
    <property type="match status" value="1"/>
</dbReference>
<feature type="region of interest" description="Disordered" evidence="11">
    <location>
        <begin position="465"/>
        <end position="539"/>
    </location>
</feature>
<dbReference type="Proteomes" id="UP000261660">
    <property type="component" value="Unplaced"/>
</dbReference>
<dbReference type="Gene3D" id="1.20.1270.60">
    <property type="entry name" value="Arfaptin homology (AH) domain/BAR domain"/>
    <property type="match status" value="1"/>
</dbReference>
<feature type="domain" description="MHD" evidence="12">
    <location>
        <begin position="593"/>
        <end position="861"/>
    </location>
</feature>
<keyword evidence="15" id="KW-1185">Reference proteome</keyword>
<dbReference type="GO" id="GO:0048268">
    <property type="term" value="P:clathrin coat assembly"/>
    <property type="evidence" value="ECO:0007669"/>
    <property type="project" value="TreeGrafter"/>
</dbReference>
<evidence type="ECO:0000313" key="14">
    <source>
        <dbReference type="Ensembl" id="ENSLBEP00000028231.1"/>
    </source>
</evidence>
<keyword evidence="6 9" id="KW-0175">Coiled coil</keyword>
<organism evidence="14 15">
    <name type="scientific">Labrus bergylta</name>
    <name type="common">ballan wrasse</name>
    <dbReference type="NCBI Taxonomy" id="56723"/>
    <lineage>
        <taxon>Eukaryota</taxon>
        <taxon>Metazoa</taxon>
        <taxon>Chordata</taxon>
        <taxon>Craniata</taxon>
        <taxon>Vertebrata</taxon>
        <taxon>Euteleostomi</taxon>
        <taxon>Actinopterygii</taxon>
        <taxon>Neopterygii</taxon>
        <taxon>Teleostei</taxon>
        <taxon>Neoteleostei</taxon>
        <taxon>Acanthomorphata</taxon>
        <taxon>Eupercaria</taxon>
        <taxon>Labriformes</taxon>
        <taxon>Labridae</taxon>
        <taxon>Labrus</taxon>
    </lineage>
</organism>
<accession>A0A3Q3G539</accession>
<dbReference type="InterPro" id="IPR031160">
    <property type="entry name" value="F_BAR_dom"/>
</dbReference>
<reference evidence="14" key="2">
    <citation type="submission" date="2025-09" db="UniProtKB">
        <authorList>
            <consortium name="Ensembl"/>
        </authorList>
    </citation>
    <scope>IDENTIFICATION</scope>
</reference>
<evidence type="ECO:0000256" key="9">
    <source>
        <dbReference type="PROSITE-ProRule" id="PRU01077"/>
    </source>
</evidence>
<comment type="subcellular location">
    <subcellularLocation>
        <location evidence="1">Membrane</location>
        <location evidence="1">Clathrin-coated pit</location>
        <topology evidence="1">Peripheral membrane protein</topology>
        <orientation evidence="1">Cytoplasmic side</orientation>
    </subcellularLocation>
</comment>
<reference evidence="14" key="1">
    <citation type="submission" date="2025-08" db="UniProtKB">
        <authorList>
            <consortium name="Ensembl"/>
        </authorList>
    </citation>
    <scope>IDENTIFICATION</scope>
</reference>
<dbReference type="Gene3D" id="2.60.40.1170">
    <property type="entry name" value="Mu homology domain, subdomain B"/>
    <property type="match status" value="2"/>
</dbReference>
<dbReference type="FunFam" id="2.60.40.1170:FF:000005">
    <property type="entry name" value="SH3-containing GRB2-like protein 3-interacting protein 1 isoform X3"/>
    <property type="match status" value="1"/>
</dbReference>
<dbReference type="PANTHER" id="PTHR23065">
    <property type="entry name" value="PROLINE-SERINE-THREONINE PHOSPHATASE INTERACTING PROTEIN 1"/>
    <property type="match status" value="1"/>
</dbReference>
<feature type="coiled-coil region" evidence="10">
    <location>
        <begin position="87"/>
        <end position="114"/>
    </location>
</feature>
<dbReference type="FunFam" id="1.20.1270.60:FF:000016">
    <property type="entry name" value="FCH domain only protein 2"/>
    <property type="match status" value="1"/>
</dbReference>
<dbReference type="GO" id="GO:0005886">
    <property type="term" value="C:plasma membrane"/>
    <property type="evidence" value="ECO:0007669"/>
    <property type="project" value="TreeGrafter"/>
</dbReference>
<evidence type="ECO:0000256" key="6">
    <source>
        <dbReference type="ARBA" id="ARBA00023054"/>
    </source>
</evidence>
<evidence type="ECO:0000256" key="10">
    <source>
        <dbReference type="SAM" id="Coils"/>
    </source>
</evidence>
<dbReference type="InterPro" id="IPR018808">
    <property type="entry name" value="Muniscin_C"/>
</dbReference>
<dbReference type="GO" id="GO:0005905">
    <property type="term" value="C:clathrin-coated pit"/>
    <property type="evidence" value="ECO:0007669"/>
    <property type="project" value="UniProtKB-SubCell"/>
</dbReference>
<dbReference type="InterPro" id="IPR054713">
    <property type="entry name" value="GMIP/FCHO2-like_FCH"/>
</dbReference>
<dbReference type="GeneTree" id="ENSGT00940000157105"/>
<dbReference type="GeneID" id="109996655"/>
<dbReference type="InterPro" id="IPR001060">
    <property type="entry name" value="FCH_dom"/>
</dbReference>
<evidence type="ECO:0000256" key="7">
    <source>
        <dbReference type="ARBA" id="ARBA00023136"/>
    </source>
</evidence>
<dbReference type="SUPFAM" id="SSF49447">
    <property type="entry name" value="Second domain of Mu2 adaptin subunit (ap50) of ap2 adaptor"/>
    <property type="match status" value="1"/>
</dbReference>
<dbReference type="GO" id="GO:0048488">
    <property type="term" value="P:synaptic vesicle endocytosis"/>
    <property type="evidence" value="ECO:0007669"/>
    <property type="project" value="TreeGrafter"/>
</dbReference>
<dbReference type="Pfam" id="PF22699">
    <property type="entry name" value="GMIP-like_FCH"/>
    <property type="match status" value="1"/>
</dbReference>
<evidence type="ECO:0000256" key="2">
    <source>
        <dbReference type="ARBA" id="ARBA00011064"/>
    </source>
</evidence>
<dbReference type="PROSITE" id="PS51072">
    <property type="entry name" value="MHD"/>
    <property type="match status" value="1"/>
</dbReference>
<evidence type="ECO:0000256" key="5">
    <source>
        <dbReference type="ARBA" id="ARBA00022583"/>
    </source>
</evidence>